<name>A0A158GTK1_9BURK</name>
<dbReference type="AlphaFoldDB" id="A0A158GTK1"/>
<organism evidence="2 3">
    <name type="scientific">Caballeronia udeis</name>
    <dbReference type="NCBI Taxonomy" id="1232866"/>
    <lineage>
        <taxon>Bacteria</taxon>
        <taxon>Pseudomonadati</taxon>
        <taxon>Pseudomonadota</taxon>
        <taxon>Betaproteobacteria</taxon>
        <taxon>Burkholderiales</taxon>
        <taxon>Burkholderiaceae</taxon>
        <taxon>Caballeronia</taxon>
    </lineage>
</organism>
<dbReference type="RefSeq" id="WP_156528870.1">
    <property type="nucleotide sequence ID" value="NZ_FCOK02000020.1"/>
</dbReference>
<keyword evidence="1" id="KW-0732">Signal</keyword>
<evidence type="ECO:0008006" key="4">
    <source>
        <dbReference type="Google" id="ProtNLM"/>
    </source>
</evidence>
<gene>
    <name evidence="2" type="ORF">AWB69_03308</name>
</gene>
<reference evidence="2 3" key="1">
    <citation type="submission" date="2016-01" db="EMBL/GenBank/DDBJ databases">
        <authorList>
            <person name="Oliw E.H."/>
        </authorList>
    </citation>
    <scope>NUCLEOTIDE SEQUENCE [LARGE SCALE GENOMIC DNA]</scope>
    <source>
        <strain evidence="2">LMG 27134</strain>
    </source>
</reference>
<sequence length="325" mass="36632">MKIKFRVSRTSMFVAFSSCLLCTLASAKDLYVELPGNSKIHLSEPLAASSRKLFEPGWGVAEFLGRQGEKIRFFPDEHFTSIGGVIFSPPEYWRISPSGKFTVLVILRAGLLGDPRDKKVTSRQYCPVLNTTSGCLESIQTGELCAGEWDKTRDNWIVVGERDDSISIMLGTQLGSKSATEAWSEFSKKKVSFVNIKMKERLQDDLGVKNLMACDPIRDKNRAIYKLIADQLQEEGDIADSTYITEKLNSSNYNEDAKRKSQVAVDKAWLYESADVSSRTSMYLIRGDLVRVMHSNGNGWLFVEYKKSDGFDLTKWMQSKDLSVH</sequence>
<proteinExistence type="predicted"/>
<protein>
    <recommendedName>
        <fullName evidence="4">SH3 domain-containing protein</fullName>
    </recommendedName>
</protein>
<dbReference type="Proteomes" id="UP000054683">
    <property type="component" value="Unassembled WGS sequence"/>
</dbReference>
<evidence type="ECO:0000313" key="2">
    <source>
        <dbReference type="EMBL" id="SAL35426.1"/>
    </source>
</evidence>
<feature type="signal peptide" evidence="1">
    <location>
        <begin position="1"/>
        <end position="27"/>
    </location>
</feature>
<feature type="chain" id="PRO_5008501693" description="SH3 domain-containing protein" evidence="1">
    <location>
        <begin position="28"/>
        <end position="325"/>
    </location>
</feature>
<dbReference type="EMBL" id="FCOK02000020">
    <property type="protein sequence ID" value="SAL35426.1"/>
    <property type="molecule type" value="Genomic_DNA"/>
</dbReference>
<evidence type="ECO:0000313" key="3">
    <source>
        <dbReference type="Proteomes" id="UP000054683"/>
    </source>
</evidence>
<evidence type="ECO:0000256" key="1">
    <source>
        <dbReference type="SAM" id="SignalP"/>
    </source>
</evidence>
<dbReference type="OrthoDB" id="9033036at2"/>
<accession>A0A158GTK1</accession>